<gene>
    <name evidence="1" type="ORF">HNAJ_LOCUS5220</name>
</gene>
<dbReference type="EMBL" id="UZAE01004249">
    <property type="protein sequence ID" value="VDO01080.1"/>
    <property type="molecule type" value="Genomic_DNA"/>
</dbReference>
<evidence type="ECO:0000313" key="1">
    <source>
        <dbReference type="EMBL" id="VDO01080.1"/>
    </source>
</evidence>
<evidence type="ECO:0000313" key="3">
    <source>
        <dbReference type="WBParaSite" id="HNAJ_0000522201-mRNA-1"/>
    </source>
</evidence>
<evidence type="ECO:0000313" key="2">
    <source>
        <dbReference type="Proteomes" id="UP000278807"/>
    </source>
</evidence>
<proteinExistence type="predicted"/>
<dbReference type="AlphaFoldDB" id="A0A0R3TDT3"/>
<reference evidence="3" key="1">
    <citation type="submission" date="2017-02" db="UniProtKB">
        <authorList>
            <consortium name="WormBaseParasite"/>
        </authorList>
    </citation>
    <scope>IDENTIFICATION</scope>
</reference>
<accession>A0A0R3TDT3</accession>
<dbReference type="Proteomes" id="UP000278807">
    <property type="component" value="Unassembled WGS sequence"/>
</dbReference>
<organism evidence="3">
    <name type="scientific">Rodentolepis nana</name>
    <name type="common">Dwarf tapeworm</name>
    <name type="synonym">Hymenolepis nana</name>
    <dbReference type="NCBI Taxonomy" id="102285"/>
    <lineage>
        <taxon>Eukaryota</taxon>
        <taxon>Metazoa</taxon>
        <taxon>Spiralia</taxon>
        <taxon>Lophotrochozoa</taxon>
        <taxon>Platyhelminthes</taxon>
        <taxon>Cestoda</taxon>
        <taxon>Eucestoda</taxon>
        <taxon>Cyclophyllidea</taxon>
        <taxon>Hymenolepididae</taxon>
        <taxon>Rodentolepis</taxon>
    </lineage>
</organism>
<sequence>MLDLLSQTSTLSCCVVVFSFLIASDDCVYLVSLGLSYGESDLLEISIASHVSDMLAVVRFLFGEPDSKTEGKQDDEAIENREQFFHSQIGKCRADLMTSALKLKEFSKQVGRVIKIGEDNLPYTTFEKLIEATVGCRLSFESVHEFWELISKNELDKFTTLLKSHYDLHKSRIRETLKDVNPKAVCKRCRECLNLPVNKVR</sequence>
<name>A0A0R3TDT3_RODNA</name>
<keyword evidence="2" id="KW-1185">Reference proteome</keyword>
<protein>
    <submittedName>
        <fullName evidence="1 3">Uncharacterized protein</fullName>
    </submittedName>
</protein>
<reference evidence="1 2" key="2">
    <citation type="submission" date="2018-11" db="EMBL/GenBank/DDBJ databases">
        <authorList>
            <consortium name="Pathogen Informatics"/>
        </authorList>
    </citation>
    <scope>NUCLEOTIDE SEQUENCE [LARGE SCALE GENOMIC DNA]</scope>
</reference>
<dbReference type="WBParaSite" id="HNAJ_0000522201-mRNA-1">
    <property type="protein sequence ID" value="HNAJ_0000522201-mRNA-1"/>
    <property type="gene ID" value="HNAJ_0000522201"/>
</dbReference>